<dbReference type="HOGENOM" id="CLU_071300_0_0_14"/>
<evidence type="ECO:0000256" key="1">
    <source>
        <dbReference type="SAM" id="Phobius"/>
    </source>
</evidence>
<evidence type="ECO:0000313" key="3">
    <source>
        <dbReference type="Proteomes" id="UP000019267"/>
    </source>
</evidence>
<feature type="transmembrane region" description="Helical" evidence="1">
    <location>
        <begin position="237"/>
        <end position="257"/>
    </location>
</feature>
<dbReference type="STRING" id="1276246.SCULI_v1c01770"/>
<dbReference type="RefSeq" id="WP_025362760.1">
    <property type="nucleotide sequence ID" value="NZ_CP006681.1"/>
</dbReference>
<organism evidence="2 3">
    <name type="scientific">Spiroplasma culicicola AES-1</name>
    <dbReference type="NCBI Taxonomy" id="1276246"/>
    <lineage>
        <taxon>Bacteria</taxon>
        <taxon>Bacillati</taxon>
        <taxon>Mycoplasmatota</taxon>
        <taxon>Mollicutes</taxon>
        <taxon>Entomoplasmatales</taxon>
        <taxon>Spiroplasmataceae</taxon>
        <taxon>Spiroplasma</taxon>
    </lineage>
</organism>
<dbReference type="PATRIC" id="fig|1276246.3.peg.176"/>
<keyword evidence="1" id="KW-0812">Transmembrane</keyword>
<feature type="transmembrane region" description="Helical" evidence="1">
    <location>
        <begin position="90"/>
        <end position="114"/>
    </location>
</feature>
<proteinExistence type="predicted"/>
<feature type="transmembrane region" description="Helical" evidence="1">
    <location>
        <begin position="21"/>
        <end position="41"/>
    </location>
</feature>
<evidence type="ECO:0000313" key="2">
    <source>
        <dbReference type="EMBL" id="AHI52518.1"/>
    </source>
</evidence>
<feature type="transmembrane region" description="Helical" evidence="1">
    <location>
        <begin position="166"/>
        <end position="185"/>
    </location>
</feature>
<keyword evidence="1" id="KW-0472">Membrane</keyword>
<feature type="transmembrane region" description="Helical" evidence="1">
    <location>
        <begin position="47"/>
        <end position="70"/>
    </location>
</feature>
<dbReference type="KEGG" id="scq:SCULI_v1c01770"/>
<feature type="transmembrane region" description="Helical" evidence="1">
    <location>
        <begin position="129"/>
        <end position="154"/>
    </location>
</feature>
<keyword evidence="1" id="KW-1133">Transmembrane helix</keyword>
<dbReference type="EMBL" id="CP006681">
    <property type="protein sequence ID" value="AHI52518.1"/>
    <property type="molecule type" value="Genomic_DNA"/>
</dbReference>
<gene>
    <name evidence="2" type="ORF">SCULI_v1c01770</name>
</gene>
<reference evidence="2 3" key="1">
    <citation type="journal article" date="2014" name="Genome Biol. Evol.">
        <title>Molecular evolution of the substrate utilization strategies and putative virulence factors in mosquito-associated Spiroplasma species.</title>
        <authorList>
            <person name="Chang T.H."/>
            <person name="Lo W.S."/>
            <person name="Ku C."/>
            <person name="Chen L.L."/>
            <person name="Kuo C.H."/>
        </authorList>
    </citation>
    <scope>NUCLEOTIDE SEQUENCE [LARGE SCALE GENOMIC DNA]</scope>
    <source>
        <strain evidence="2">AES-1</strain>
    </source>
</reference>
<protein>
    <submittedName>
        <fullName evidence="2">ABC transporter permease</fullName>
    </submittedName>
</protein>
<dbReference type="AlphaFoldDB" id="W6A5V8"/>
<keyword evidence="3" id="KW-1185">Reference proteome</keyword>
<dbReference type="Proteomes" id="UP000019267">
    <property type="component" value="Chromosome"/>
</dbReference>
<accession>W6A5V8</accession>
<name>W6A5V8_9MOLU</name>
<sequence length="303" mass="35528">MNKRSFKKLLLLELKMFLYNPLYVFMSLILSPLLAIIWFILKDADPFVVPSTIAGLITTNATLVFFNSLVNKKKYQFERRLINKVSLNYIYFFASLTFNLFLNIVGIIIIFVIACCNTNQILHIININWIIFIYSLLIFWLTTILITYIVYCLIESEQLAMAIITMFYVVTYNLMGCTFPFYAIVDINWINAILYIFLNRYSLNLIQVGYVNALDLNYIDQLNKGKYNLNWQIGSSLWIMIAITAIIVSCLLIIVIIHKAIKRSYIRNINKITYIKSLKKAKNIEELTEIRQNSKNFIYKEQK</sequence>
<dbReference type="OrthoDB" id="391926at2"/>